<feature type="transmembrane region" description="Helical" evidence="1">
    <location>
        <begin position="110"/>
        <end position="132"/>
    </location>
</feature>
<evidence type="ECO:0000256" key="1">
    <source>
        <dbReference type="SAM" id="Phobius"/>
    </source>
</evidence>
<dbReference type="RefSeq" id="WP_207300197.1">
    <property type="nucleotide sequence ID" value="NZ_CP071444.1"/>
</dbReference>
<dbReference type="Pfam" id="PF09945">
    <property type="entry name" value="DUF2177"/>
    <property type="match status" value="1"/>
</dbReference>
<accession>A0A974XFP9</accession>
<evidence type="ECO:0000313" key="3">
    <source>
        <dbReference type="Proteomes" id="UP000663499"/>
    </source>
</evidence>
<dbReference type="EMBL" id="CP071444">
    <property type="protein sequence ID" value="QSX08856.1"/>
    <property type="molecule type" value="Genomic_DNA"/>
</dbReference>
<feature type="transmembrane region" description="Helical" evidence="1">
    <location>
        <begin position="7"/>
        <end position="30"/>
    </location>
</feature>
<sequence length="134" mass="15059">MQIVKIYLVSVVVFFAIDLVWLGVIAKNLYQKYLGYLMRNPVNWAAAIIFYLIFVAGMVFFVIHPALEKGSFSYAILVGALFGFITYATYDLTNLATVRDWPLFITVVDLIWGTTLGALTSGIAFFVVHTFLSQ</sequence>
<feature type="transmembrane region" description="Helical" evidence="1">
    <location>
        <begin position="72"/>
        <end position="90"/>
    </location>
</feature>
<evidence type="ECO:0000313" key="2">
    <source>
        <dbReference type="EMBL" id="QSX08856.1"/>
    </source>
</evidence>
<dbReference type="InterPro" id="IPR018687">
    <property type="entry name" value="DUF2177_membr"/>
</dbReference>
<reference evidence="2" key="1">
    <citation type="submission" date="2021-03" db="EMBL/GenBank/DDBJ databases">
        <title>Alkalibacter marinus sp. nov., isolated from tidal flat sediment.</title>
        <authorList>
            <person name="Namirimu T."/>
            <person name="Yang J.-A."/>
            <person name="Yang S.-H."/>
            <person name="Kim Y.-J."/>
            <person name="Kwon K.K."/>
        </authorList>
    </citation>
    <scope>NUCLEOTIDE SEQUENCE</scope>
    <source>
        <strain evidence="2">ES005</strain>
    </source>
</reference>
<keyword evidence="1" id="KW-0472">Membrane</keyword>
<dbReference type="KEGG" id="alka:J0B03_01865"/>
<keyword evidence="3" id="KW-1185">Reference proteome</keyword>
<keyword evidence="1" id="KW-0812">Transmembrane</keyword>
<proteinExistence type="predicted"/>
<dbReference type="Proteomes" id="UP000663499">
    <property type="component" value="Chromosome"/>
</dbReference>
<organism evidence="2 3">
    <name type="scientific">Alkalibacter rhizosphaerae</name>
    <dbReference type="NCBI Taxonomy" id="2815577"/>
    <lineage>
        <taxon>Bacteria</taxon>
        <taxon>Bacillati</taxon>
        <taxon>Bacillota</taxon>
        <taxon>Clostridia</taxon>
        <taxon>Eubacteriales</taxon>
        <taxon>Eubacteriaceae</taxon>
        <taxon>Alkalibacter</taxon>
    </lineage>
</organism>
<feature type="transmembrane region" description="Helical" evidence="1">
    <location>
        <begin position="42"/>
        <end position="63"/>
    </location>
</feature>
<keyword evidence="1" id="KW-1133">Transmembrane helix</keyword>
<name>A0A974XFP9_9FIRM</name>
<protein>
    <submittedName>
        <fullName evidence="2">DUF2177 family protein</fullName>
    </submittedName>
</protein>
<gene>
    <name evidence="2" type="ORF">J0B03_01865</name>
</gene>
<dbReference type="AlphaFoldDB" id="A0A974XFP9"/>